<dbReference type="SUPFAM" id="SSF49299">
    <property type="entry name" value="PKD domain"/>
    <property type="match status" value="1"/>
</dbReference>
<dbReference type="EMBL" id="CP001650">
    <property type="protein sequence ID" value="ADF54001.1"/>
    <property type="molecule type" value="Genomic_DNA"/>
</dbReference>
<keyword evidence="2" id="KW-0732">Signal</keyword>
<dbReference type="PROSITE" id="PS51762">
    <property type="entry name" value="GH16_2"/>
    <property type="match status" value="1"/>
</dbReference>
<dbReference type="InterPro" id="IPR000757">
    <property type="entry name" value="Beta-glucanase-like"/>
</dbReference>
<name>D5BL75_ZUNPS</name>
<gene>
    <name evidence="4" type="ordered locus">ZPR_3691</name>
</gene>
<proteinExistence type="inferred from homology"/>
<evidence type="ECO:0000256" key="1">
    <source>
        <dbReference type="ARBA" id="ARBA00006865"/>
    </source>
</evidence>
<keyword evidence="5" id="KW-1185">Reference proteome</keyword>
<dbReference type="KEGG" id="zpr:ZPR_3691"/>
<reference evidence="4 5" key="1">
    <citation type="journal article" date="2010" name="BMC Genomics">
        <title>The complete genome of Zunongwangia profunda SM-A87 reveals its adaptation to the deep-sea environment and ecological role in sedimentary organic nitrogen degradation.</title>
        <authorList>
            <person name="Qin Q.L."/>
            <person name="Zhang X.Y."/>
            <person name="Wang X.M."/>
            <person name="Liu G.M."/>
            <person name="Chen X.L."/>
            <person name="Xie B.B."/>
            <person name="Dang H.Y."/>
            <person name="Zhou B.C."/>
            <person name="Yu J."/>
            <person name="Zhang Y.Z."/>
        </authorList>
    </citation>
    <scope>NUCLEOTIDE SEQUENCE [LARGE SCALE GENOMIC DNA]</scope>
    <source>
        <strain evidence="5">DSM 18752 / CCTCC AB 206139 / SM-A87</strain>
    </source>
</reference>
<dbReference type="Gene3D" id="2.60.120.200">
    <property type="match status" value="1"/>
</dbReference>
<protein>
    <submittedName>
        <fullName evidence="4">Glycosyl hydrolase family protein</fullName>
    </submittedName>
</protein>
<dbReference type="Proteomes" id="UP000001654">
    <property type="component" value="Chromosome"/>
</dbReference>
<dbReference type="SUPFAM" id="SSF49899">
    <property type="entry name" value="Concanavalin A-like lectins/glucanases"/>
    <property type="match status" value="1"/>
</dbReference>
<evidence type="ECO:0000313" key="4">
    <source>
        <dbReference type="EMBL" id="ADF54001.1"/>
    </source>
</evidence>
<dbReference type="PROSITE" id="PS51257">
    <property type="entry name" value="PROKAR_LIPOPROTEIN"/>
    <property type="match status" value="1"/>
</dbReference>
<dbReference type="GO" id="GO:0005975">
    <property type="term" value="P:carbohydrate metabolic process"/>
    <property type="evidence" value="ECO:0007669"/>
    <property type="project" value="InterPro"/>
</dbReference>
<feature type="signal peptide" evidence="2">
    <location>
        <begin position="1"/>
        <end position="25"/>
    </location>
</feature>
<dbReference type="GO" id="GO:0004553">
    <property type="term" value="F:hydrolase activity, hydrolyzing O-glycosyl compounds"/>
    <property type="evidence" value="ECO:0007669"/>
    <property type="project" value="InterPro"/>
</dbReference>
<evidence type="ECO:0000313" key="5">
    <source>
        <dbReference type="Proteomes" id="UP000001654"/>
    </source>
</evidence>
<sequence length="553" mass="59931">MTKKMKNFKYILGLMIILGSFLQSCQDDDHDFGEVVAPSNLSLEATIVNADADNPYGDGSGQVQFMASADNAINYKFAFGDNTSTNVSNGNVMHSFTSTGVNEYIVTVIATGTGGTSSSMTTSVTVFSEFDDPETKSLLTGDDSKTWYVAAALPSHLALGPIDVKTSDWYNAAPFEKKDECIYDDSMTFSLDENGNILYELDNNGATFFNTNSLNAAGGTNGTGDQCFDYDTSGVKNVSLSAAPTIYPEDETTGTQMMISDGGFLSYYLGTSTYEILEITEDYMQVRTQSGGNAAEAWYLKLTTDPEGGAGGGNNSAEGKELETEFENLVWEEEFDGNALDADSWNIETGNGDNGWGNNEKQYYTADNAVVSDGSLKINAIAESTNGFDYSSARITTMDKQEFKYGRVEVRAKLPGAAGTWPAIWMLGSNFAEVNWPASGEIDIMEHVGNDLGHVLGTLHMPGNSGGDGISKGTEVENVDSEFHTYTLEWTADHILFAVDDIVFHEYKNSADTPFNQPFFLILNVAMGGNLGGDIDPNFSEDTMEVDYVKVYQ</sequence>
<dbReference type="STRING" id="655815.ZPR_3691"/>
<dbReference type="CAZy" id="GH16">
    <property type="family name" value="Glycoside Hydrolase Family 16"/>
</dbReference>
<feature type="domain" description="GH16" evidence="3">
    <location>
        <begin position="324"/>
        <end position="553"/>
    </location>
</feature>
<comment type="similarity">
    <text evidence="1">Belongs to the glycosyl hydrolase 16 family.</text>
</comment>
<evidence type="ECO:0000256" key="2">
    <source>
        <dbReference type="SAM" id="SignalP"/>
    </source>
</evidence>
<dbReference type="PANTHER" id="PTHR10963">
    <property type="entry name" value="GLYCOSYL HYDROLASE-RELATED"/>
    <property type="match status" value="1"/>
</dbReference>
<dbReference type="InterPro" id="IPR013320">
    <property type="entry name" value="ConA-like_dom_sf"/>
</dbReference>
<dbReference type="InterPro" id="IPR035986">
    <property type="entry name" value="PKD_dom_sf"/>
</dbReference>
<dbReference type="eggNOG" id="COG2273">
    <property type="taxonomic scope" value="Bacteria"/>
</dbReference>
<feature type="chain" id="PRO_5003069488" evidence="2">
    <location>
        <begin position="26"/>
        <end position="553"/>
    </location>
</feature>
<dbReference type="PANTHER" id="PTHR10963:SF55">
    <property type="entry name" value="GLYCOSIDE HYDROLASE FAMILY 16 PROTEIN"/>
    <property type="match status" value="1"/>
</dbReference>
<keyword evidence="4" id="KW-0378">Hydrolase</keyword>
<dbReference type="CDD" id="cd08023">
    <property type="entry name" value="GH16_laminarinase_like"/>
    <property type="match status" value="1"/>
</dbReference>
<accession>D5BL75</accession>
<dbReference type="InterPro" id="IPR050546">
    <property type="entry name" value="Glycosyl_Hydrlase_16"/>
</dbReference>
<dbReference type="Gene3D" id="2.60.40.10">
    <property type="entry name" value="Immunoglobulins"/>
    <property type="match status" value="1"/>
</dbReference>
<dbReference type="Pfam" id="PF00722">
    <property type="entry name" value="Glyco_hydro_16"/>
    <property type="match status" value="1"/>
</dbReference>
<dbReference type="InterPro" id="IPR013783">
    <property type="entry name" value="Ig-like_fold"/>
</dbReference>
<evidence type="ECO:0000259" key="3">
    <source>
        <dbReference type="PROSITE" id="PS51762"/>
    </source>
</evidence>
<dbReference type="HOGENOM" id="CLU_491565_0_0_10"/>
<dbReference type="AlphaFoldDB" id="D5BL75"/>
<organism evidence="4 5">
    <name type="scientific">Zunongwangia profunda (strain DSM 18752 / CCTCC AB 206139 / SM-A87)</name>
    <name type="common">Wangia profunda</name>
    <dbReference type="NCBI Taxonomy" id="655815"/>
    <lineage>
        <taxon>Bacteria</taxon>
        <taxon>Pseudomonadati</taxon>
        <taxon>Bacteroidota</taxon>
        <taxon>Flavobacteriia</taxon>
        <taxon>Flavobacteriales</taxon>
        <taxon>Flavobacteriaceae</taxon>
        <taxon>Zunongwangia</taxon>
    </lineage>
</organism>